<evidence type="ECO:0000313" key="4">
    <source>
        <dbReference type="Proteomes" id="UP000188728"/>
    </source>
</evidence>
<evidence type="ECO:0000313" key="5">
    <source>
        <dbReference type="Proteomes" id="UP000189161"/>
    </source>
</evidence>
<proteinExistence type="predicted"/>
<dbReference type="Proteomes" id="UP000189161">
    <property type="component" value="Unassembled WGS sequence"/>
</dbReference>
<sequence>MKKLKLPTIRLPSINFTLPERNIDLSKEVKKLKRLAMNAGRGSDFFRENYLKIFRQLERGEFFPLSLEIPKQIYIYLTIALQKELKESMAEQINFEPPLLEQFAKVRSPMSHLSLMMLIQLYFERFDGLTKSSENFDYLCQFLRHQVKLLNKFRQRKENELARSDLARYAEQAEWLFNRQAPLNIVKFAHQKQQDFTYTLQDLGIAAFRNGRLLHISQNIYYIETLKTIPLGKPHKILSEVTKKDIIQVQYNKSYWIGHKVIEILIDRTINEGGDLSEYWQSVILDIAGDPRIASTKMDTWWRPLGEKRIQQMRSWLSRYDLKLFLELLEQSAKDLGNEDMERMFAGRKRFLEALFDNDFIQHSRLFFTKDALDYLRRHYSNGNRFSAYATVKGESSVIYLQLKNGWHLIEGTHNFKLRYFDEIPSRSKITHYNYRNFERNELASDLENYYLSEFHQEMDSTPHDAYGNWKVKLLKWLEKTDVNLPVDSVLNKDEYLKWLRY</sequence>
<dbReference type="RefSeq" id="WP_077419592.1">
    <property type="nucleotide sequence ID" value="NZ_MLHK01000053.1"/>
</dbReference>
<accession>A0A1V3ISR2</accession>
<dbReference type="EMBL" id="MLHL01000100">
    <property type="protein sequence ID" value="OOF45318.1"/>
    <property type="molecule type" value="Genomic_DNA"/>
</dbReference>
<protein>
    <recommendedName>
        <fullName evidence="1">Zorya protein ZorC EH domain-containing protein</fullName>
    </recommendedName>
</protein>
<feature type="domain" description="Zorya protein ZorC EH" evidence="1">
    <location>
        <begin position="30"/>
        <end position="476"/>
    </location>
</feature>
<dbReference type="EMBL" id="MLHK01000053">
    <property type="protein sequence ID" value="OOF44418.1"/>
    <property type="molecule type" value="Genomic_DNA"/>
</dbReference>
<dbReference type="Pfam" id="PF15611">
    <property type="entry name" value="EH_Signature"/>
    <property type="match status" value="1"/>
</dbReference>
<accession>A0A1V3IQ87</accession>
<organism evidence="2 4">
    <name type="scientific">Rodentibacter trehalosifermentans</name>
    <dbReference type="NCBI Taxonomy" id="1908263"/>
    <lineage>
        <taxon>Bacteria</taxon>
        <taxon>Pseudomonadati</taxon>
        <taxon>Pseudomonadota</taxon>
        <taxon>Gammaproteobacteria</taxon>
        <taxon>Pasteurellales</taxon>
        <taxon>Pasteurellaceae</taxon>
        <taxon>Rodentibacter</taxon>
    </lineage>
</organism>
<keyword evidence="5" id="KW-1185">Reference proteome</keyword>
<comment type="caution">
    <text evidence="2">The sequence shown here is derived from an EMBL/GenBank/DDBJ whole genome shotgun (WGS) entry which is preliminary data.</text>
</comment>
<reference evidence="4 5" key="1">
    <citation type="submission" date="2016-10" db="EMBL/GenBank/DDBJ databases">
        <title>Rodentibacter gen. nov. and new species.</title>
        <authorList>
            <person name="Christensen H."/>
        </authorList>
    </citation>
    <scope>NUCLEOTIDE SEQUENCE [LARGE SCALE GENOMIC DNA]</scope>
    <source>
        <strain evidence="2 4">H1983213011</strain>
        <strain evidence="3 5">H1987082031</strain>
    </source>
</reference>
<evidence type="ECO:0000313" key="2">
    <source>
        <dbReference type="EMBL" id="OOF44418.1"/>
    </source>
</evidence>
<dbReference type="OrthoDB" id="5431366at2"/>
<dbReference type="InterPro" id="IPR028943">
    <property type="entry name" value="ZorC_EH_Signature_dom"/>
</dbReference>
<dbReference type="Proteomes" id="UP000188728">
    <property type="component" value="Unassembled WGS sequence"/>
</dbReference>
<gene>
    <name evidence="2" type="ORF">BKK51_08995</name>
    <name evidence="3" type="ORF">BKK52_12680</name>
</gene>
<evidence type="ECO:0000259" key="1">
    <source>
        <dbReference type="Pfam" id="PF15611"/>
    </source>
</evidence>
<evidence type="ECO:0000313" key="3">
    <source>
        <dbReference type="EMBL" id="OOF45318.1"/>
    </source>
</evidence>
<name>A0A1V3IQ87_9PAST</name>
<dbReference type="AlphaFoldDB" id="A0A1V3IQ87"/>